<evidence type="ECO:0008006" key="14">
    <source>
        <dbReference type="Google" id="ProtNLM"/>
    </source>
</evidence>
<comment type="catalytic activity">
    <reaction evidence="7">
        <text>an acyl-CoA + a 1,2-diacyl-sn-glycerol = a triacyl-sn-glycerol + CoA</text>
        <dbReference type="Rhea" id="RHEA:10868"/>
        <dbReference type="ChEBI" id="CHEBI:17815"/>
        <dbReference type="ChEBI" id="CHEBI:57287"/>
        <dbReference type="ChEBI" id="CHEBI:58342"/>
        <dbReference type="ChEBI" id="CHEBI:64615"/>
        <dbReference type="EC" id="2.3.1.20"/>
    </reaction>
</comment>
<evidence type="ECO:0000259" key="10">
    <source>
        <dbReference type="Pfam" id="PF03007"/>
    </source>
</evidence>
<feature type="non-terminal residue" evidence="12">
    <location>
        <position position="1"/>
    </location>
</feature>
<keyword evidence="3" id="KW-0808">Transferase</keyword>
<keyword evidence="13" id="KW-1185">Reference proteome</keyword>
<dbReference type="PANTHER" id="PTHR31650:SF1">
    <property type="entry name" value="WAX ESTER SYNTHASE_DIACYLGLYCEROL ACYLTRANSFERASE 4-RELATED"/>
    <property type="match status" value="1"/>
</dbReference>
<evidence type="ECO:0000256" key="6">
    <source>
        <dbReference type="ARBA" id="ARBA00047604"/>
    </source>
</evidence>
<evidence type="ECO:0000256" key="8">
    <source>
        <dbReference type="SAM" id="MobiDB-lite"/>
    </source>
</evidence>
<keyword evidence="9" id="KW-0812">Transmembrane</keyword>
<evidence type="ECO:0000256" key="2">
    <source>
        <dbReference type="ARBA" id="ARBA00005189"/>
    </source>
</evidence>
<evidence type="ECO:0000313" key="12">
    <source>
        <dbReference type="EMBL" id="KAG9511219.1"/>
    </source>
</evidence>
<evidence type="ECO:0000256" key="9">
    <source>
        <dbReference type="SAM" id="Phobius"/>
    </source>
</evidence>
<comment type="similarity">
    <text evidence="5">In the N-terminal section; belongs to the long-chain O-acyltransferase family.</text>
</comment>
<comment type="catalytic activity">
    <reaction evidence="6">
        <text>a long chain fatty alcohol + a fatty acyl-CoA = a long-chain alcohol wax ester + CoA</text>
        <dbReference type="Rhea" id="RHEA:38443"/>
        <dbReference type="ChEBI" id="CHEBI:17135"/>
        <dbReference type="ChEBI" id="CHEBI:57287"/>
        <dbReference type="ChEBI" id="CHEBI:77636"/>
        <dbReference type="ChEBI" id="CHEBI:235323"/>
        <dbReference type="EC" id="2.3.1.75"/>
    </reaction>
</comment>
<feature type="compositionally biased region" description="Basic residues" evidence="8">
    <location>
        <begin position="103"/>
        <end position="112"/>
    </location>
</feature>
<dbReference type="InterPro" id="IPR004255">
    <property type="entry name" value="O-acyltransferase_WSD1_N"/>
</dbReference>
<feature type="compositionally biased region" description="Basic and acidic residues" evidence="8">
    <location>
        <begin position="113"/>
        <end position="123"/>
    </location>
</feature>
<feature type="region of interest" description="Disordered" evidence="8">
    <location>
        <begin position="1202"/>
        <end position="1277"/>
    </location>
</feature>
<evidence type="ECO:0000256" key="3">
    <source>
        <dbReference type="ARBA" id="ARBA00022679"/>
    </source>
</evidence>
<keyword evidence="9" id="KW-0472">Membrane</keyword>
<gene>
    <name evidence="12" type="ORF">GZH46_00218</name>
</gene>
<name>A0ABQ7SCS9_9ACAR</name>
<dbReference type="InterPro" id="IPR045034">
    <property type="entry name" value="O-acyltransferase_WSD1-like"/>
</dbReference>
<feature type="region of interest" description="Disordered" evidence="8">
    <location>
        <begin position="68"/>
        <end position="165"/>
    </location>
</feature>
<organism evidence="12 13">
    <name type="scientific">Fragariocoptes setiger</name>
    <dbReference type="NCBI Taxonomy" id="1670756"/>
    <lineage>
        <taxon>Eukaryota</taxon>
        <taxon>Metazoa</taxon>
        <taxon>Ecdysozoa</taxon>
        <taxon>Arthropoda</taxon>
        <taxon>Chelicerata</taxon>
        <taxon>Arachnida</taxon>
        <taxon>Acari</taxon>
        <taxon>Acariformes</taxon>
        <taxon>Trombidiformes</taxon>
        <taxon>Prostigmata</taxon>
        <taxon>Eupodina</taxon>
        <taxon>Eriophyoidea</taxon>
        <taxon>Phytoptidae</taxon>
        <taxon>Fragariocoptes</taxon>
    </lineage>
</organism>
<dbReference type="Pfam" id="PF06974">
    <property type="entry name" value="WS_DGAT_C"/>
    <property type="match status" value="1"/>
</dbReference>
<dbReference type="EMBL" id="JAIFTH010000020">
    <property type="protein sequence ID" value="KAG9511219.1"/>
    <property type="molecule type" value="Genomic_DNA"/>
</dbReference>
<feature type="compositionally biased region" description="Basic and acidic residues" evidence="8">
    <location>
        <begin position="944"/>
        <end position="961"/>
    </location>
</feature>
<feature type="transmembrane region" description="Helical" evidence="9">
    <location>
        <begin position="217"/>
        <end position="250"/>
    </location>
</feature>
<feature type="compositionally biased region" description="Basic and acidic residues" evidence="8">
    <location>
        <begin position="156"/>
        <end position="165"/>
    </location>
</feature>
<keyword evidence="4" id="KW-0012">Acyltransferase</keyword>
<evidence type="ECO:0000259" key="11">
    <source>
        <dbReference type="Pfam" id="PF06974"/>
    </source>
</evidence>
<dbReference type="InterPro" id="IPR009721">
    <property type="entry name" value="O-acyltransferase_WSD1_C"/>
</dbReference>
<dbReference type="Pfam" id="PF03007">
    <property type="entry name" value="WS_DGAT_cat"/>
    <property type="match status" value="1"/>
</dbReference>
<proteinExistence type="inferred from homology"/>
<feature type="compositionally biased region" description="Basic residues" evidence="8">
    <location>
        <begin position="1251"/>
        <end position="1263"/>
    </location>
</feature>
<keyword evidence="9" id="KW-1133">Transmembrane helix</keyword>
<feature type="compositionally biased region" description="Polar residues" evidence="8">
    <location>
        <begin position="1611"/>
        <end position="1625"/>
    </location>
</feature>
<evidence type="ECO:0000256" key="1">
    <source>
        <dbReference type="ARBA" id="ARBA00004771"/>
    </source>
</evidence>
<evidence type="ECO:0000313" key="13">
    <source>
        <dbReference type="Proteomes" id="UP000825002"/>
    </source>
</evidence>
<sequence>NAASSHRQTTTTTATTSIASEVATAASAAPPPPQQQLPCTAAPPNSISGFKVGFRPSRDEISCVSIDLTTTEESSTEESEARCVSSRGEEDEERQRTTNSALRQHRHNRPRTQYRDLDADQHVAHQSQQQQQHQHRSDRCRDDHSHSHSRCRHRHDRDADADAEARHVRQCKLTTLTTATVGGKTAEQEDASEGGIRSLPLALIVHPLEHLERNVLLALTLALVFTLLALLTGLPVVALLLVVTVPAVVVRRTLSCYVWRLNYFGLGVTYDPQNNQQRKPGQLFQHCNDNSNESSNGTSVTNGSIKDNNNRATTIAAAATTTIEDQLNWSYCPLDFLESYWLAPSLVNQCVLTTENGLTLTELRRLIRDKVLARADCRKFRSRLVRRGLLRSWFWQYLPDDHNTDSGIATAAGDPTNQDDKLSEDEQLSSASSLDHLATDFSRAQKSSATNVKSMKTTTESNQQRAKRQSYFCIDEHVRQDADIASRRQFRERSLALLHTPLQLDRPLWEVRLAVASYSNQCVLIVRCHQCLADGISLVSILVECLIDRPAIIKSTLKDIGMDGAPLMRPRFAGSQAVSTIRACIVGPLTCLLWTIWAFTRRHHNHVKPAQLSPERLAKDTKRFYMSSYDYDKLLRIKQVTRSTVGEVLLAAVCGATRIYLRQHCAIKRPPQLNASLTVDTRRPDDRQPGVKYVLIKVPLPTAIEGAIPRLWETRNIMDDLRTSADPWVMLGMQYFLAQLLPLSWYRAIANFVGHRNSSMCISNIECPQWTTLNPGHLNCGLDAASPTGSCDFHDDMNRTEAPHDVCGTPIAPAPASPSGAANGDSHGDAPLSLCSKKINKIFYCVRPPTRNIPISFNCITYNNRLYIACSLQSHIICNAQQFVRLFINQLNQLSTMLAKRRVPGVPRAALSLPAAPGTPSIPTLELPIDADDHTVGMYTLDHHNHHDLEDNGTDSEHSDNHQSNQCQPAHAHIAGASDIGASNKKLSPLGSFVMAHKTRRPSLGILAPVWTSAQLRGLPKWASDGNLKPSLFIDTHSSARLDCPSSVITDRVSPSSYLMVRSAKSVIALSGHPITAAALATADRVSSASSWQPSTSTSTVIRECAKCDSNDIKSSAAPTGDCLDRSSSNCQTAMIKTMTYTSCEIVIHDDINRDASVPCQLQYHETSRVNRDNNSTNADVGAQTQTLARLQCKQCLGQHHLPSTTRRPSISDVAANSDDINNKHHKHSDSSASEQSARQVDEEFDDKSHDFKHRRHHHRHAYQHQQQRQRPTSVASDRCCLTQQHRINDSSKMNQHNDTQSSGTCNVDMANFVSGLVPARSFNCVSRCDELSNSSGGARRVHASSHCLTDYEREYPKRKQQHASSSSSSNNKVRCGDPNHCAAADNASGNELDNEQAHGCCRCCGYPTHTQPRWCPHQSDREFVVVGEHNADDDGERRQQNTPLAAGGSESSILVIAPSAAQSSLRAKNVDCDQSRCATASRCLSPHGGATMASQVPRRQHHRHSIDLSASLRGGGSGGSRIRTSHARRYPSVTSIIEVPDINEHIAIVLSTTPSGLCVDTQQQHCQLQPRPVADNIRRQFGRFISELRRRMSNTPEQRVETTTYDNTLRSTSTLSSDGQNTTLAMHESRSSL</sequence>
<accession>A0ABQ7SCS9</accession>
<comment type="pathway">
    <text evidence="2">Lipid metabolism.</text>
</comment>
<protein>
    <recommendedName>
        <fullName evidence="14">Diacylglycerol O-acyltransferase</fullName>
    </recommendedName>
</protein>
<feature type="domain" description="O-acyltransferase WSD1-like N-terminal" evidence="10">
    <location>
        <begin position="434"/>
        <end position="546"/>
    </location>
</feature>
<reference evidence="12 13" key="1">
    <citation type="submission" date="2020-10" db="EMBL/GenBank/DDBJ databases">
        <authorList>
            <person name="Klimov P.B."/>
            <person name="Dyachkov S.M."/>
            <person name="Chetverikov P.E."/>
        </authorList>
    </citation>
    <scope>NUCLEOTIDE SEQUENCE [LARGE SCALE GENOMIC DNA]</scope>
    <source>
        <strain evidence="12">BMOC 18-1129-001#AD2665</strain>
        <tissue evidence="12">Entire mites</tissue>
    </source>
</reference>
<evidence type="ECO:0000256" key="5">
    <source>
        <dbReference type="ARBA" id="ARBA00024360"/>
    </source>
</evidence>
<comment type="caution">
    <text evidence="12">The sequence shown here is derived from an EMBL/GenBank/DDBJ whole genome shotgun (WGS) entry which is preliminary data.</text>
</comment>
<evidence type="ECO:0000256" key="7">
    <source>
        <dbReference type="ARBA" id="ARBA00048109"/>
    </source>
</evidence>
<dbReference type="PANTHER" id="PTHR31650">
    <property type="entry name" value="O-ACYLTRANSFERASE (WSD1-LIKE) FAMILY PROTEIN"/>
    <property type="match status" value="1"/>
</dbReference>
<feature type="region of interest" description="Disordered" evidence="8">
    <location>
        <begin position="443"/>
        <end position="464"/>
    </location>
</feature>
<comment type="pathway">
    <text evidence="1">Glycerolipid metabolism; triacylglycerol biosynthesis.</text>
</comment>
<feature type="region of interest" description="Disordered" evidence="8">
    <location>
        <begin position="1"/>
        <end position="54"/>
    </location>
</feature>
<feature type="compositionally biased region" description="Basic and acidic residues" evidence="8">
    <location>
        <begin position="135"/>
        <end position="146"/>
    </location>
</feature>
<feature type="region of interest" description="Disordered" evidence="8">
    <location>
        <begin position="406"/>
        <end position="425"/>
    </location>
</feature>
<feature type="domain" description="O-acyltransferase WSD1 C-terminal" evidence="11">
    <location>
        <begin position="695"/>
        <end position="769"/>
    </location>
</feature>
<feature type="region of interest" description="Disordered" evidence="8">
    <location>
        <begin position="1611"/>
        <end position="1634"/>
    </location>
</feature>
<feature type="compositionally biased region" description="Low complexity" evidence="8">
    <location>
        <begin position="1"/>
        <end position="28"/>
    </location>
</feature>
<evidence type="ECO:0000256" key="4">
    <source>
        <dbReference type="ARBA" id="ARBA00023315"/>
    </source>
</evidence>
<feature type="region of interest" description="Disordered" evidence="8">
    <location>
        <begin position="944"/>
        <end position="967"/>
    </location>
</feature>
<dbReference type="Proteomes" id="UP000825002">
    <property type="component" value="Unassembled WGS sequence"/>
</dbReference>